<dbReference type="Proteomes" id="UP000252884">
    <property type="component" value="Unassembled WGS sequence"/>
</dbReference>
<evidence type="ECO:0000256" key="1">
    <source>
        <dbReference type="SAM" id="MobiDB-lite"/>
    </source>
</evidence>
<dbReference type="AlphaFoldDB" id="A0A368X5J3"/>
<feature type="domain" description="IstB-like ATP-binding" evidence="2">
    <location>
        <begin position="223"/>
        <end position="282"/>
    </location>
</feature>
<dbReference type="SUPFAM" id="SSF52540">
    <property type="entry name" value="P-loop containing nucleoside triphosphate hydrolases"/>
    <property type="match status" value="1"/>
</dbReference>
<dbReference type="InterPro" id="IPR002611">
    <property type="entry name" value="IstB_ATP-bd"/>
</dbReference>
<reference evidence="3 4" key="1">
    <citation type="submission" date="2018-07" db="EMBL/GenBank/DDBJ databases">
        <title>Genomic Encyclopedia of Type Strains, Phase IV (KMG-IV): sequencing the most valuable type-strain genomes for metagenomic binning, comparative biology and taxonomic classification.</title>
        <authorList>
            <person name="Goeker M."/>
        </authorList>
    </citation>
    <scope>NUCLEOTIDE SEQUENCE [LARGE SCALE GENOMIC DNA]</scope>
    <source>
        <strain evidence="3 4">DSM 21634</strain>
    </source>
</reference>
<dbReference type="Gene3D" id="3.40.50.300">
    <property type="entry name" value="P-loop containing nucleotide triphosphate hydrolases"/>
    <property type="match status" value="1"/>
</dbReference>
<proteinExistence type="predicted"/>
<dbReference type="Pfam" id="PF01695">
    <property type="entry name" value="IstB_IS21"/>
    <property type="match status" value="1"/>
</dbReference>
<gene>
    <name evidence="3" type="ORF">DES41_12037</name>
</gene>
<organism evidence="3 4">
    <name type="scientific">Pseudorhodoferax soli</name>
    <dbReference type="NCBI Taxonomy" id="545864"/>
    <lineage>
        <taxon>Bacteria</taxon>
        <taxon>Pseudomonadati</taxon>
        <taxon>Pseudomonadota</taxon>
        <taxon>Betaproteobacteria</taxon>
        <taxon>Burkholderiales</taxon>
        <taxon>Comamonadaceae</taxon>
    </lineage>
</organism>
<evidence type="ECO:0000313" key="3">
    <source>
        <dbReference type="EMBL" id="RCW63213.1"/>
    </source>
</evidence>
<evidence type="ECO:0000313" key="4">
    <source>
        <dbReference type="Proteomes" id="UP000252884"/>
    </source>
</evidence>
<name>A0A368X5J3_9BURK</name>
<feature type="region of interest" description="Disordered" evidence="1">
    <location>
        <begin position="200"/>
        <end position="223"/>
    </location>
</feature>
<dbReference type="InterPro" id="IPR027417">
    <property type="entry name" value="P-loop_NTPase"/>
</dbReference>
<comment type="caution">
    <text evidence="3">The sequence shown here is derived from an EMBL/GenBank/DDBJ whole genome shotgun (WGS) entry which is preliminary data.</text>
</comment>
<protein>
    <submittedName>
        <fullName evidence="3">IstB-like ATP binding protein</fullName>
    </submittedName>
</protein>
<sequence>MHGGEQGARASPRWLVEPILECSSSGVPCQWGASFLAASADTAHVRAGAEMDRIPVQTDQFRHAQAGLGCEHQQGVIAAAEPRRPAGSGKERFDLRTRQEMHLALVVSLVWYRKHALDKGALGRLLEGHEPEELRCTAWPSPGLTQASKAVVRAQELASSPRAGSSSTCCRPRPRTARCARSATRCTRHDSRCTATWQASTSRSRRWTARSSPSLPRRPSQTTRANVVLVGGPGTGKTHLATAIGLSGITRHGKRVRFHSAVDPVNALEQERTQGKAGPIAAHGLLGRGSIRDA</sequence>
<dbReference type="EMBL" id="QPJK01000020">
    <property type="protein sequence ID" value="RCW63213.1"/>
    <property type="molecule type" value="Genomic_DNA"/>
</dbReference>
<feature type="region of interest" description="Disordered" evidence="1">
    <location>
        <begin position="270"/>
        <end position="294"/>
    </location>
</feature>
<keyword evidence="4" id="KW-1185">Reference proteome</keyword>
<accession>A0A368X5J3</accession>
<evidence type="ECO:0000259" key="2">
    <source>
        <dbReference type="Pfam" id="PF01695"/>
    </source>
</evidence>
<feature type="compositionally biased region" description="Low complexity" evidence="1">
    <location>
        <begin position="209"/>
        <end position="220"/>
    </location>
</feature>
<dbReference type="GO" id="GO:0005524">
    <property type="term" value="F:ATP binding"/>
    <property type="evidence" value="ECO:0007669"/>
    <property type="project" value="InterPro"/>
</dbReference>